<gene>
    <name evidence="2" type="ORF">FPE01S_01_15320</name>
</gene>
<dbReference type="Gene3D" id="1.25.40.10">
    <property type="entry name" value="Tetratricopeptide repeat domain"/>
    <property type="match status" value="1"/>
</dbReference>
<feature type="chain" id="PRO_5002429960" description="Tetratricopeptide repeat protein" evidence="1">
    <location>
        <begin position="21"/>
        <end position="417"/>
    </location>
</feature>
<sequence>MMKKNLFAALLVLAFQLSYSQISNFQTLLRSGITAFKAESQRTDTADYSSAFLQLDSAVKLDPQNAEAHYFLGYAMDRMTIFDGRGLTLSSRSRAEKISAQFELVNQLEPEYMGERILLDPYSKLTSTWASLAQAYLTKGQPDSAKWAFREGKRRGGFIEPVLSISRQLLNSCHKNAILVTYGDIITFPAWYLQTIEQYRTDITVVDATLLNTVWYPQFLKQEKKLKMGYANDQLDTLSYALWSPQRITIPNPRFAGKAVSWTMNATYYGEYVLRGDRILLDIFRKNMFDRDLYFSSGADTSINLFLTDYIVDDGLVDLVLTDKNDINDPRAILSENLSAYTIKYLNKSDIRRSPDAVSLLNLYRSTYCTNIGFLLSKGKTAEAKKLLKEMDERFPLSILPYSYMENNIEELRQKLK</sequence>
<proteinExistence type="predicted"/>
<keyword evidence="3" id="KW-1185">Reference proteome</keyword>
<dbReference type="PANTHER" id="PTHR16214">
    <property type="entry name" value="TRANSMEMBRANE PROTEIN 260"/>
    <property type="match status" value="1"/>
</dbReference>
<evidence type="ECO:0000256" key="1">
    <source>
        <dbReference type="SAM" id="SignalP"/>
    </source>
</evidence>
<reference evidence="2 3" key="1">
    <citation type="submission" date="2015-04" db="EMBL/GenBank/DDBJ databases">
        <title>Whole genome shotgun sequence of Flavihumibacter petaseus NBRC 106054.</title>
        <authorList>
            <person name="Miyazawa S."/>
            <person name="Hosoyama A."/>
            <person name="Hashimoto M."/>
            <person name="Noguchi M."/>
            <person name="Tsuchikane K."/>
            <person name="Ohji S."/>
            <person name="Yamazoe A."/>
            <person name="Ichikawa N."/>
            <person name="Kimura A."/>
            <person name="Fujita N."/>
        </authorList>
    </citation>
    <scope>NUCLEOTIDE SEQUENCE [LARGE SCALE GENOMIC DNA]</scope>
    <source>
        <strain evidence="2 3">NBRC 106054</strain>
    </source>
</reference>
<feature type="signal peptide" evidence="1">
    <location>
        <begin position="1"/>
        <end position="20"/>
    </location>
</feature>
<evidence type="ECO:0008006" key="4">
    <source>
        <dbReference type="Google" id="ProtNLM"/>
    </source>
</evidence>
<name>A0A0E9MXS4_9BACT</name>
<accession>A0A0E9MXS4</accession>
<dbReference type="Proteomes" id="UP000033121">
    <property type="component" value="Unassembled WGS sequence"/>
</dbReference>
<dbReference type="STRING" id="1220578.FPE01S_01_15320"/>
<protein>
    <recommendedName>
        <fullName evidence="4">Tetratricopeptide repeat protein</fullName>
    </recommendedName>
</protein>
<dbReference type="InterPro" id="IPR011990">
    <property type="entry name" value="TPR-like_helical_dom_sf"/>
</dbReference>
<organism evidence="2 3">
    <name type="scientific">Flavihumibacter petaseus NBRC 106054</name>
    <dbReference type="NCBI Taxonomy" id="1220578"/>
    <lineage>
        <taxon>Bacteria</taxon>
        <taxon>Pseudomonadati</taxon>
        <taxon>Bacteroidota</taxon>
        <taxon>Chitinophagia</taxon>
        <taxon>Chitinophagales</taxon>
        <taxon>Chitinophagaceae</taxon>
        <taxon>Flavihumibacter</taxon>
    </lineage>
</organism>
<dbReference type="PANTHER" id="PTHR16214:SF3">
    <property type="entry name" value="TRANSMEMBRANE PROTEIN 260"/>
    <property type="match status" value="1"/>
</dbReference>
<evidence type="ECO:0000313" key="2">
    <source>
        <dbReference type="EMBL" id="GAO42517.1"/>
    </source>
</evidence>
<dbReference type="AlphaFoldDB" id="A0A0E9MXS4"/>
<evidence type="ECO:0000313" key="3">
    <source>
        <dbReference type="Proteomes" id="UP000033121"/>
    </source>
</evidence>
<comment type="caution">
    <text evidence="2">The sequence shown here is derived from an EMBL/GenBank/DDBJ whole genome shotgun (WGS) entry which is preliminary data.</text>
</comment>
<dbReference type="InterPro" id="IPR052724">
    <property type="entry name" value="GT117_domain-containing"/>
</dbReference>
<dbReference type="SUPFAM" id="SSF48452">
    <property type="entry name" value="TPR-like"/>
    <property type="match status" value="1"/>
</dbReference>
<keyword evidence="1" id="KW-0732">Signal</keyword>
<dbReference type="EMBL" id="BBWV01000001">
    <property type="protein sequence ID" value="GAO42517.1"/>
    <property type="molecule type" value="Genomic_DNA"/>
</dbReference>